<dbReference type="STRING" id="1754190.A0A1Y2FGT7"/>
<sequence>MQHTLKYLMETLQDYEIYFIKYNLTKNKEEISFFEELLENYKDCLYDLLNYWSNTTLSEIEKVYFNEQNKRTRTNIENTWPEISKKYQRIENNIIKEKDNKNSIPTPAEKTKKLSVTHDIKIEQKLLKDLINNVKKEFPYLKTN</sequence>
<proteinExistence type="predicted"/>
<dbReference type="OrthoDB" id="10620379at2759"/>
<dbReference type="AlphaFoldDB" id="A0A1Y2FGT7"/>
<accession>A0A1Y2FGT7</accession>
<keyword evidence="2" id="KW-1185">Reference proteome</keyword>
<evidence type="ECO:0000313" key="2">
    <source>
        <dbReference type="Proteomes" id="UP000193920"/>
    </source>
</evidence>
<evidence type="ECO:0000313" key="1">
    <source>
        <dbReference type="EMBL" id="ORY82827.1"/>
    </source>
</evidence>
<organism evidence="1 2">
    <name type="scientific">Neocallimastix californiae</name>
    <dbReference type="NCBI Taxonomy" id="1754190"/>
    <lineage>
        <taxon>Eukaryota</taxon>
        <taxon>Fungi</taxon>
        <taxon>Fungi incertae sedis</taxon>
        <taxon>Chytridiomycota</taxon>
        <taxon>Chytridiomycota incertae sedis</taxon>
        <taxon>Neocallimastigomycetes</taxon>
        <taxon>Neocallimastigales</taxon>
        <taxon>Neocallimastigaceae</taxon>
        <taxon>Neocallimastix</taxon>
    </lineage>
</organism>
<name>A0A1Y2FGT7_9FUNG</name>
<dbReference type="Proteomes" id="UP000193920">
    <property type="component" value="Unassembled WGS sequence"/>
</dbReference>
<protein>
    <submittedName>
        <fullName evidence="1">Uncharacterized protein</fullName>
    </submittedName>
</protein>
<gene>
    <name evidence="1" type="ORF">LY90DRAFT_697455</name>
</gene>
<comment type="caution">
    <text evidence="1">The sequence shown here is derived from an EMBL/GenBank/DDBJ whole genome shotgun (WGS) entry which is preliminary data.</text>
</comment>
<dbReference type="EMBL" id="MCOG01000008">
    <property type="protein sequence ID" value="ORY82827.1"/>
    <property type="molecule type" value="Genomic_DNA"/>
</dbReference>
<reference evidence="1 2" key="1">
    <citation type="submission" date="2016-08" db="EMBL/GenBank/DDBJ databases">
        <title>A Parts List for Fungal Cellulosomes Revealed by Comparative Genomics.</title>
        <authorList>
            <consortium name="DOE Joint Genome Institute"/>
            <person name="Haitjema C.H."/>
            <person name="Gilmore S.P."/>
            <person name="Henske J.K."/>
            <person name="Solomon K.V."/>
            <person name="De Groot R."/>
            <person name="Kuo A."/>
            <person name="Mondo S.J."/>
            <person name="Salamov A.A."/>
            <person name="Labutti K."/>
            <person name="Zhao Z."/>
            <person name="Chiniquy J."/>
            <person name="Barry K."/>
            <person name="Brewer H.M."/>
            <person name="Purvine S.O."/>
            <person name="Wright A.T."/>
            <person name="Boxma B."/>
            <person name="Van Alen T."/>
            <person name="Hackstein J.H."/>
            <person name="Baker S.E."/>
            <person name="Grigoriev I.V."/>
            <person name="O'Malley M.A."/>
        </authorList>
    </citation>
    <scope>NUCLEOTIDE SEQUENCE [LARGE SCALE GENOMIC DNA]</scope>
    <source>
        <strain evidence="1 2">G1</strain>
    </source>
</reference>